<dbReference type="GO" id="GO:0022857">
    <property type="term" value="F:transmembrane transporter activity"/>
    <property type="evidence" value="ECO:0007669"/>
    <property type="project" value="InterPro"/>
</dbReference>
<feature type="transmembrane region" description="Helical" evidence="5">
    <location>
        <begin position="365"/>
        <end position="386"/>
    </location>
</feature>
<name>B7PI31_IXOSC</name>
<feature type="transmembrane region" description="Helical" evidence="5">
    <location>
        <begin position="186"/>
        <end position="206"/>
    </location>
</feature>
<feature type="transmembrane region" description="Helical" evidence="5">
    <location>
        <begin position="129"/>
        <end position="151"/>
    </location>
</feature>
<feature type="transmembrane region" description="Helical" evidence="5">
    <location>
        <begin position="18"/>
        <end position="42"/>
    </location>
</feature>
<evidence type="ECO:0000256" key="4">
    <source>
        <dbReference type="ARBA" id="ARBA00023136"/>
    </source>
</evidence>
<reference evidence="8" key="2">
    <citation type="submission" date="2020-05" db="UniProtKB">
        <authorList>
            <consortium name="EnsemblMetazoa"/>
        </authorList>
    </citation>
    <scope>IDENTIFICATION</scope>
    <source>
        <strain evidence="8">wikel</strain>
    </source>
</reference>
<keyword evidence="9" id="KW-1185">Reference proteome</keyword>
<protein>
    <submittedName>
        <fullName evidence="7 8">Organic anion transporter, putative</fullName>
        <ecNumber evidence="7">1.3.1.74</ecNumber>
    </submittedName>
</protein>
<dbReference type="InterPro" id="IPR020846">
    <property type="entry name" value="MFS_dom"/>
</dbReference>
<dbReference type="Proteomes" id="UP000001555">
    <property type="component" value="Unassembled WGS sequence"/>
</dbReference>
<dbReference type="GO" id="GO:0016020">
    <property type="term" value="C:membrane"/>
    <property type="evidence" value="ECO:0007669"/>
    <property type="project" value="UniProtKB-SubCell"/>
</dbReference>
<keyword evidence="2 5" id="KW-0812">Transmembrane</keyword>
<dbReference type="EMBL" id="DS716575">
    <property type="protein sequence ID" value="EEC06253.1"/>
    <property type="molecule type" value="Genomic_DNA"/>
</dbReference>
<dbReference type="AlphaFoldDB" id="B7PI31"/>
<dbReference type="EnsemblMetazoa" id="ISCW005068-RA">
    <property type="protein sequence ID" value="ISCW005068-PA"/>
    <property type="gene ID" value="ISCW005068"/>
</dbReference>
<dbReference type="PaxDb" id="6945-B7PI31"/>
<dbReference type="PROSITE" id="PS50850">
    <property type="entry name" value="MFS"/>
    <property type="match status" value="1"/>
</dbReference>
<dbReference type="VEuPathDB" id="VectorBase:ISCP_014256"/>
<dbReference type="SUPFAM" id="SSF103473">
    <property type="entry name" value="MFS general substrate transporter"/>
    <property type="match status" value="1"/>
</dbReference>
<proteinExistence type="predicted"/>
<dbReference type="VEuPathDB" id="VectorBase:ISCI005068"/>
<evidence type="ECO:0000256" key="5">
    <source>
        <dbReference type="SAM" id="Phobius"/>
    </source>
</evidence>
<evidence type="ECO:0000313" key="8">
    <source>
        <dbReference type="EnsemblMetazoa" id="ISCW005068-PA"/>
    </source>
</evidence>
<gene>
    <name evidence="7" type="ORF">IscW_ISCW005068</name>
</gene>
<feature type="transmembrane region" description="Helical" evidence="5">
    <location>
        <begin position="392"/>
        <end position="409"/>
    </location>
</feature>
<dbReference type="HOGENOM" id="CLU_537799_0_0_1"/>
<organism>
    <name type="scientific">Ixodes scapularis</name>
    <name type="common">Black-legged tick</name>
    <name type="synonym">Deer tick</name>
    <dbReference type="NCBI Taxonomy" id="6945"/>
    <lineage>
        <taxon>Eukaryota</taxon>
        <taxon>Metazoa</taxon>
        <taxon>Ecdysozoa</taxon>
        <taxon>Arthropoda</taxon>
        <taxon>Chelicerata</taxon>
        <taxon>Arachnida</taxon>
        <taxon>Acari</taxon>
        <taxon>Parasitiformes</taxon>
        <taxon>Ixodida</taxon>
        <taxon>Ixodoidea</taxon>
        <taxon>Ixodidae</taxon>
        <taxon>Ixodinae</taxon>
        <taxon>Ixodes</taxon>
    </lineage>
</organism>
<feature type="transmembrane region" description="Helical" evidence="5">
    <location>
        <begin position="340"/>
        <end position="358"/>
    </location>
</feature>
<evidence type="ECO:0000313" key="7">
    <source>
        <dbReference type="EMBL" id="EEC06253.1"/>
    </source>
</evidence>
<dbReference type="VEuPathDB" id="VectorBase:ISCW005068"/>
<evidence type="ECO:0000256" key="1">
    <source>
        <dbReference type="ARBA" id="ARBA00004141"/>
    </source>
</evidence>
<reference evidence="7 9" key="1">
    <citation type="submission" date="2008-03" db="EMBL/GenBank/DDBJ databases">
        <title>Annotation of Ixodes scapularis.</title>
        <authorList>
            <consortium name="Ixodes scapularis Genome Project Consortium"/>
            <person name="Caler E."/>
            <person name="Hannick L.I."/>
            <person name="Bidwell S."/>
            <person name="Joardar V."/>
            <person name="Thiagarajan M."/>
            <person name="Amedeo P."/>
            <person name="Galinsky K.J."/>
            <person name="Schobel S."/>
            <person name="Inman J."/>
            <person name="Hostetler J."/>
            <person name="Miller J."/>
            <person name="Hammond M."/>
            <person name="Megy K."/>
            <person name="Lawson D."/>
            <person name="Kodira C."/>
            <person name="Sutton G."/>
            <person name="Meyer J."/>
            <person name="Hill C.A."/>
            <person name="Birren B."/>
            <person name="Nene V."/>
            <person name="Collins F."/>
            <person name="Alarcon-Chaidez F."/>
            <person name="Wikel S."/>
            <person name="Strausberg R."/>
        </authorList>
    </citation>
    <scope>NUCLEOTIDE SEQUENCE [LARGE SCALE GENOMIC DNA]</scope>
    <source>
        <strain evidence="9">Wikel</strain>
        <strain evidence="7">Wikel colony</strain>
    </source>
</reference>
<dbReference type="Gene3D" id="1.20.1250.20">
    <property type="entry name" value="MFS general substrate transporter like domains"/>
    <property type="match status" value="1"/>
</dbReference>
<evidence type="ECO:0000256" key="2">
    <source>
        <dbReference type="ARBA" id="ARBA00022692"/>
    </source>
</evidence>
<comment type="subcellular location">
    <subcellularLocation>
        <location evidence="1">Membrane</location>
        <topology evidence="1">Multi-pass membrane protein</topology>
    </subcellularLocation>
</comment>
<dbReference type="Pfam" id="PF00083">
    <property type="entry name" value="Sugar_tr"/>
    <property type="match status" value="1"/>
</dbReference>
<sequence>MADDCISLLLGNFGPWQVLLVFLVASSNFFLALNTIGSAFLLPSELPFHCSEHNATEDVDACELRRRGRCGTVVFDQTEYRSTVVEDFELVCERRWLSSLSQSLAMAGLAVGALAFGRFADRGGRRASLLLGATVHVSGCLLSLAASGVGIYALSRLVTSLGAASATALDVLLVECVAPRHRYLDSLAIAVGFCLGALAAAGLSIALPSWRALHGVMLIHGALVFSCSLLVHESPRWLLSRGRVEDAQEALRGIATFNGVHRGKIAAHIPKLLEQYEASAAAGAVACLPNLRDLLCTSRSLGLYTFFMWFQAVVLGLVYYTSSLTGTSLGGRPQLDFACLSATELACNLAGCAAARYLPRRTTMASLAAILACAQALLLACSGYAARLGVGLVVRGAVSSYFLVCFLHLQESYPTGIRGLGVSVFQCVFWGSAALDPFARNALGTLLPAVYAAALLVCSPVVLCLVRETLGRSLVDESPQCADGGDRCAEQPRAEPGTELEVQLPRF</sequence>
<dbReference type="InterPro" id="IPR005828">
    <property type="entry name" value="MFS_sugar_transport-like"/>
</dbReference>
<dbReference type="OrthoDB" id="6499144at2759"/>
<dbReference type="GO" id="GO:0032440">
    <property type="term" value="F:2-alkenal reductase [NAD(P)H] activity"/>
    <property type="evidence" value="ECO:0007669"/>
    <property type="project" value="UniProtKB-EC"/>
</dbReference>
<feature type="transmembrane region" description="Helical" evidence="5">
    <location>
        <begin position="416"/>
        <end position="434"/>
    </location>
</feature>
<dbReference type="PANTHER" id="PTHR24064">
    <property type="entry name" value="SOLUTE CARRIER FAMILY 22 MEMBER"/>
    <property type="match status" value="1"/>
</dbReference>
<dbReference type="STRING" id="6945.B7PI31"/>
<evidence type="ECO:0000256" key="3">
    <source>
        <dbReference type="ARBA" id="ARBA00022989"/>
    </source>
</evidence>
<evidence type="ECO:0000259" key="6">
    <source>
        <dbReference type="PROSITE" id="PS50850"/>
    </source>
</evidence>
<evidence type="ECO:0000313" key="9">
    <source>
        <dbReference type="Proteomes" id="UP000001555"/>
    </source>
</evidence>
<dbReference type="EC" id="1.3.1.74" evidence="7"/>
<dbReference type="EMBL" id="ABJB010948838">
    <property type="status" value="NOT_ANNOTATED_CDS"/>
    <property type="molecule type" value="Genomic_DNA"/>
</dbReference>
<dbReference type="InParanoid" id="B7PI31"/>
<accession>B7PI31</accession>
<keyword evidence="3 5" id="KW-1133">Transmembrane helix</keyword>
<feature type="domain" description="Major facilitator superfamily (MFS) profile" evidence="6">
    <location>
        <begin position="20"/>
        <end position="470"/>
    </location>
</feature>
<keyword evidence="7" id="KW-0560">Oxidoreductase</keyword>
<feature type="transmembrane region" description="Helical" evidence="5">
    <location>
        <begin position="446"/>
        <end position="466"/>
    </location>
</feature>
<feature type="transmembrane region" description="Helical" evidence="5">
    <location>
        <begin position="301"/>
        <end position="320"/>
    </location>
</feature>
<keyword evidence="4 5" id="KW-0472">Membrane</keyword>
<dbReference type="InterPro" id="IPR036259">
    <property type="entry name" value="MFS_trans_sf"/>
</dbReference>